<feature type="compositionally biased region" description="Basic and acidic residues" evidence="5">
    <location>
        <begin position="308"/>
        <end position="335"/>
    </location>
</feature>
<dbReference type="RefSeq" id="WP_109236230.1">
    <property type="nucleotide sequence ID" value="NZ_BMXZ01000002.1"/>
</dbReference>
<sequence length="344" mass="38360">MRERMMTHLNSYHDQKRSSKGFLSLTFTLLATLALSFPITAQSSESAPDNRITNDPNSFPMLNKEGKLIGRYQVPSDVEILKEPNVDQIMLGKLILNDTKRLLPDHVGAEMNCSSCHIAEGKVQFSSPYIAVIHDFPEYSKRAKKVINIEDRINGCFERSMNGVPLNPESEAMQAMVAYMTFLAKGQPKDALVQVVDLQPLDPSIVPDPKNGEKLFGLHCATCHGDDGQGMKDERGNIIFPPLWGPYSFNAGAGMHHISKAASFIKYNMPIAARKKGAWGQGHLLNDQEAHDIAAYFTQQPRPALNTEKARQKMEAEEAEQKEYVDEKPQKKDQTDNTTASLTI</sequence>
<evidence type="ECO:0000256" key="2">
    <source>
        <dbReference type="ARBA" id="ARBA00022723"/>
    </source>
</evidence>
<keyword evidence="2 4" id="KW-0479">Metal-binding</keyword>
<reference evidence="7 8" key="1">
    <citation type="journal article" date="2018" name="Genome Announc.">
        <title>Ignatzschineria cameli sp. nov., isolated from necrotic foot tissue of dromedaries (Camelus dromedarius) and associated maggots (Wohlfahrtia species) in Dubai.</title>
        <authorList>
            <person name="Tsang C.C."/>
            <person name="Tang J.Y."/>
            <person name="Fong J.Y."/>
            <person name="Kinne J."/>
            <person name="Lee H.H."/>
            <person name="Joseph M."/>
            <person name="Jose S."/>
            <person name="Schuster R.K."/>
            <person name="Tang Y."/>
            <person name="Sivakumar S."/>
            <person name="Chen J.H."/>
            <person name="Teng J.L."/>
            <person name="Lau S.K."/>
            <person name="Wernery U."/>
            <person name="Woo P.C."/>
        </authorList>
    </citation>
    <scope>NUCLEOTIDE SEQUENCE [LARGE SCALE GENOMIC DNA]</scope>
    <source>
        <strain evidence="7 8">KCTC 22643</strain>
    </source>
</reference>
<dbReference type="GO" id="GO:0046872">
    <property type="term" value="F:metal ion binding"/>
    <property type="evidence" value="ECO:0007669"/>
    <property type="project" value="UniProtKB-KW"/>
</dbReference>
<dbReference type="Gene3D" id="1.10.760.10">
    <property type="entry name" value="Cytochrome c-like domain"/>
    <property type="match status" value="2"/>
</dbReference>
<dbReference type="Pfam" id="PF00034">
    <property type="entry name" value="Cytochrom_C"/>
    <property type="match status" value="1"/>
</dbReference>
<dbReference type="PANTHER" id="PTHR35008:SF4">
    <property type="entry name" value="BLL4482 PROTEIN"/>
    <property type="match status" value="1"/>
</dbReference>
<dbReference type="PROSITE" id="PS51007">
    <property type="entry name" value="CYTC"/>
    <property type="match status" value="2"/>
</dbReference>
<evidence type="ECO:0000256" key="5">
    <source>
        <dbReference type="SAM" id="MobiDB-lite"/>
    </source>
</evidence>
<dbReference type="Proteomes" id="UP000244948">
    <property type="component" value="Unassembled WGS sequence"/>
</dbReference>
<accession>A0A2U2AJJ8</accession>
<evidence type="ECO:0000259" key="6">
    <source>
        <dbReference type="PROSITE" id="PS51007"/>
    </source>
</evidence>
<keyword evidence="8" id="KW-1185">Reference proteome</keyword>
<gene>
    <name evidence="7" type="ORF">DC082_06165</name>
</gene>
<feature type="region of interest" description="Disordered" evidence="5">
    <location>
        <begin position="300"/>
        <end position="344"/>
    </location>
</feature>
<organism evidence="7 8">
    <name type="scientific">Ignatzschineria indica</name>
    <dbReference type="NCBI Taxonomy" id="472583"/>
    <lineage>
        <taxon>Bacteria</taxon>
        <taxon>Pseudomonadati</taxon>
        <taxon>Pseudomonadota</taxon>
        <taxon>Gammaproteobacteria</taxon>
        <taxon>Cardiobacteriales</taxon>
        <taxon>Ignatzschineriaceae</taxon>
        <taxon>Ignatzschineria</taxon>
    </lineage>
</organism>
<feature type="domain" description="Cytochrome c" evidence="6">
    <location>
        <begin position="87"/>
        <end position="184"/>
    </location>
</feature>
<dbReference type="EMBL" id="QEWR01000003">
    <property type="protein sequence ID" value="PWD83012.1"/>
    <property type="molecule type" value="Genomic_DNA"/>
</dbReference>
<dbReference type="Pfam" id="PF21342">
    <property type="entry name" value="SoxA-TsdA_cyt-c"/>
    <property type="match status" value="1"/>
</dbReference>
<dbReference type="AlphaFoldDB" id="A0A2U2AJJ8"/>
<feature type="domain" description="Cytochrome c" evidence="6">
    <location>
        <begin position="207"/>
        <end position="301"/>
    </location>
</feature>
<proteinExistence type="predicted"/>
<dbReference type="SUPFAM" id="SSF46626">
    <property type="entry name" value="Cytochrome c"/>
    <property type="match status" value="2"/>
</dbReference>
<dbReference type="InterPro" id="IPR009056">
    <property type="entry name" value="Cyt_c-like_dom"/>
</dbReference>
<evidence type="ECO:0000256" key="4">
    <source>
        <dbReference type="PROSITE-ProRule" id="PRU00433"/>
    </source>
</evidence>
<evidence type="ECO:0000256" key="1">
    <source>
        <dbReference type="ARBA" id="ARBA00022617"/>
    </source>
</evidence>
<dbReference type="GO" id="GO:0020037">
    <property type="term" value="F:heme binding"/>
    <property type="evidence" value="ECO:0007669"/>
    <property type="project" value="InterPro"/>
</dbReference>
<dbReference type="InterPro" id="IPR051459">
    <property type="entry name" value="Cytochrome_c-type_DH"/>
</dbReference>
<evidence type="ECO:0000313" key="7">
    <source>
        <dbReference type="EMBL" id="PWD83012.1"/>
    </source>
</evidence>
<evidence type="ECO:0000313" key="8">
    <source>
        <dbReference type="Proteomes" id="UP000244948"/>
    </source>
</evidence>
<dbReference type="InterPro" id="IPR036909">
    <property type="entry name" value="Cyt_c-like_dom_sf"/>
</dbReference>
<name>A0A2U2AJJ8_9GAMM</name>
<evidence type="ECO:0000256" key="3">
    <source>
        <dbReference type="ARBA" id="ARBA00023004"/>
    </source>
</evidence>
<keyword evidence="3 4" id="KW-0408">Iron</keyword>
<dbReference type="PANTHER" id="PTHR35008">
    <property type="entry name" value="BLL4482 PROTEIN-RELATED"/>
    <property type="match status" value="1"/>
</dbReference>
<protein>
    <submittedName>
        <fullName evidence="7">Cytochrome C</fullName>
    </submittedName>
</protein>
<keyword evidence="1 4" id="KW-0349">Heme</keyword>
<comment type="caution">
    <text evidence="7">The sequence shown here is derived from an EMBL/GenBank/DDBJ whole genome shotgun (WGS) entry which is preliminary data.</text>
</comment>
<dbReference type="GO" id="GO:0009055">
    <property type="term" value="F:electron transfer activity"/>
    <property type="evidence" value="ECO:0007669"/>
    <property type="project" value="InterPro"/>
</dbReference>